<dbReference type="GO" id="GO:0005524">
    <property type="term" value="F:ATP binding"/>
    <property type="evidence" value="ECO:0007669"/>
    <property type="project" value="UniProtKB-KW"/>
</dbReference>
<evidence type="ECO:0000256" key="3">
    <source>
        <dbReference type="ARBA" id="ARBA00022840"/>
    </source>
</evidence>
<dbReference type="EMBL" id="CP015136">
    <property type="protein sequence ID" value="AMY10959.1"/>
    <property type="molecule type" value="Genomic_DNA"/>
</dbReference>
<sequence>MSAPGLTLVRAGLHTTVQDAGRWGHQHLGVPVGGALDLDALRRANTLVGNAPGEAALEVTLVGCALRAEVPMHAAVTGATFDLDVHGRPMAADSAIALAAGDLLTLGERRGGARACVAVRGGIDTPLVLGSRSAWPLDTRRGALTDGSRLAIGSRVAGPVRPGRLPGSPRTNVLRVVAGPDAPVAADALVIMCTNTYMITAGASRMAYPLDGAPMHLLMPDRPSSGTVTGAIQVLPSGLPMLLMAERQTTGGYPVVAIVITADVGQAAQLAPADDVRFELVSHADAVRALFEQDARAREIA</sequence>
<dbReference type="InterPro" id="IPR029000">
    <property type="entry name" value="Cyclophilin-like_dom_sf"/>
</dbReference>
<dbReference type="SMART" id="SM00797">
    <property type="entry name" value="AHS2"/>
    <property type="match status" value="1"/>
</dbReference>
<dbReference type="AlphaFoldDB" id="A0A143PSY8"/>
<evidence type="ECO:0000313" key="5">
    <source>
        <dbReference type="EMBL" id="AMY10959.1"/>
    </source>
</evidence>
<keyword evidence="6" id="KW-1185">Reference proteome</keyword>
<dbReference type="PANTHER" id="PTHR43309">
    <property type="entry name" value="5-OXOPROLINASE SUBUNIT C"/>
    <property type="match status" value="1"/>
</dbReference>
<dbReference type="Gene3D" id="2.40.100.10">
    <property type="entry name" value="Cyclophilin-like"/>
    <property type="match status" value="1"/>
</dbReference>
<evidence type="ECO:0000256" key="2">
    <source>
        <dbReference type="ARBA" id="ARBA00022801"/>
    </source>
</evidence>
<reference evidence="6" key="2">
    <citation type="submission" date="2016-04" db="EMBL/GenBank/DDBJ databases">
        <title>First Complete Genome Sequence of a Subdivision 6 Acidobacterium.</title>
        <authorList>
            <person name="Huang S."/>
            <person name="Vieira S."/>
            <person name="Bunk B."/>
            <person name="Riedel T."/>
            <person name="Sproeer C."/>
            <person name="Overmann J."/>
        </authorList>
    </citation>
    <scope>NUCLEOTIDE SEQUENCE [LARGE SCALE GENOMIC DNA]</scope>
    <source>
        <strain evidence="6">DSM 100886 HEG_-6_39</strain>
    </source>
</reference>
<evidence type="ECO:0000259" key="4">
    <source>
        <dbReference type="SMART" id="SM00797"/>
    </source>
</evidence>
<evidence type="ECO:0000313" key="6">
    <source>
        <dbReference type="Proteomes" id="UP000076079"/>
    </source>
</evidence>
<name>A0A143PSY8_LUTPR</name>
<dbReference type="PATRIC" id="fig|1813736.3.peg.4442"/>
<dbReference type="Proteomes" id="UP000076079">
    <property type="component" value="Chromosome"/>
</dbReference>
<keyword evidence="2" id="KW-0378">Hydrolase</keyword>
<dbReference type="GO" id="GO:0016787">
    <property type="term" value="F:hydrolase activity"/>
    <property type="evidence" value="ECO:0007669"/>
    <property type="project" value="UniProtKB-KW"/>
</dbReference>
<dbReference type="RefSeq" id="WP_110172551.1">
    <property type="nucleotide sequence ID" value="NZ_CP015136.1"/>
</dbReference>
<dbReference type="PANTHER" id="PTHR43309:SF3">
    <property type="entry name" value="5-OXOPROLINASE SUBUNIT C"/>
    <property type="match status" value="1"/>
</dbReference>
<keyword evidence="3" id="KW-0067">ATP-binding</keyword>
<dbReference type="Pfam" id="PF02626">
    <property type="entry name" value="CT_A_B"/>
    <property type="match status" value="1"/>
</dbReference>
<gene>
    <name evidence="5" type="primary">kipA</name>
    <name evidence="5" type="ORF">LuPra_04203</name>
</gene>
<dbReference type="KEGG" id="abac:LuPra_04203"/>
<organism evidence="5 6">
    <name type="scientific">Luteitalea pratensis</name>
    <dbReference type="NCBI Taxonomy" id="1855912"/>
    <lineage>
        <taxon>Bacteria</taxon>
        <taxon>Pseudomonadati</taxon>
        <taxon>Acidobacteriota</taxon>
        <taxon>Vicinamibacteria</taxon>
        <taxon>Vicinamibacterales</taxon>
        <taxon>Vicinamibacteraceae</taxon>
        <taxon>Luteitalea</taxon>
    </lineage>
</organism>
<feature type="domain" description="Carboxyltransferase" evidence="4">
    <location>
        <begin position="27"/>
        <end position="296"/>
    </location>
</feature>
<dbReference type="SUPFAM" id="SSF50891">
    <property type="entry name" value="Cyclophilin-like"/>
    <property type="match status" value="1"/>
</dbReference>
<proteinExistence type="predicted"/>
<evidence type="ECO:0000256" key="1">
    <source>
        <dbReference type="ARBA" id="ARBA00022741"/>
    </source>
</evidence>
<reference evidence="5 6" key="1">
    <citation type="journal article" date="2016" name="Genome Announc.">
        <title>First Complete Genome Sequence of a Subdivision 6 Acidobacterium Strain.</title>
        <authorList>
            <person name="Huang S."/>
            <person name="Vieira S."/>
            <person name="Bunk B."/>
            <person name="Riedel T."/>
            <person name="Sproer C."/>
            <person name="Overmann J."/>
        </authorList>
    </citation>
    <scope>NUCLEOTIDE SEQUENCE [LARGE SCALE GENOMIC DNA]</scope>
    <source>
        <strain evidence="6">DSM 100886 HEG_-6_39</strain>
    </source>
</reference>
<protein>
    <submittedName>
        <fullName evidence="5">KipI antagonist</fullName>
    </submittedName>
</protein>
<dbReference type="STRING" id="1855912.LuPra_04203"/>
<accession>A0A143PSY8</accession>
<dbReference type="InterPro" id="IPR052708">
    <property type="entry name" value="PxpC"/>
</dbReference>
<dbReference type="InterPro" id="IPR003778">
    <property type="entry name" value="CT_A_B"/>
</dbReference>
<keyword evidence="1" id="KW-0547">Nucleotide-binding</keyword>
<dbReference type="OrthoDB" id="9782422at2"/>